<dbReference type="Gramene" id="QL08p045436:mrna">
    <property type="protein sequence ID" value="QL08p045436:mrna"/>
    <property type="gene ID" value="QL08p045436"/>
</dbReference>
<accession>A0A7N2MCN0</accession>
<protein>
    <submittedName>
        <fullName evidence="1">Uncharacterized protein</fullName>
    </submittedName>
</protein>
<keyword evidence="2" id="KW-1185">Reference proteome</keyword>
<dbReference type="EnsemblPlants" id="QL08p045436:mrna">
    <property type="protein sequence ID" value="QL08p045436:mrna"/>
    <property type="gene ID" value="QL08p045436"/>
</dbReference>
<evidence type="ECO:0000313" key="2">
    <source>
        <dbReference type="Proteomes" id="UP000594261"/>
    </source>
</evidence>
<evidence type="ECO:0000313" key="1">
    <source>
        <dbReference type="EnsemblPlants" id="QL08p045436:mrna"/>
    </source>
</evidence>
<dbReference type="EMBL" id="LRBV02000008">
    <property type="status" value="NOT_ANNOTATED_CDS"/>
    <property type="molecule type" value="Genomic_DNA"/>
</dbReference>
<reference evidence="1 2" key="1">
    <citation type="journal article" date="2016" name="G3 (Bethesda)">
        <title>First Draft Assembly and Annotation of the Genome of a California Endemic Oak Quercus lobata Nee (Fagaceae).</title>
        <authorList>
            <person name="Sork V.L."/>
            <person name="Fitz-Gibbon S.T."/>
            <person name="Puiu D."/>
            <person name="Crepeau M."/>
            <person name="Gugger P.F."/>
            <person name="Sherman R."/>
            <person name="Stevens K."/>
            <person name="Langley C.H."/>
            <person name="Pellegrini M."/>
            <person name="Salzberg S.L."/>
        </authorList>
    </citation>
    <scope>NUCLEOTIDE SEQUENCE [LARGE SCALE GENOMIC DNA]</scope>
    <source>
        <strain evidence="1 2">cv. SW786</strain>
    </source>
</reference>
<dbReference type="InParanoid" id="A0A7N2MCN0"/>
<dbReference type="Proteomes" id="UP000594261">
    <property type="component" value="Chromosome 8"/>
</dbReference>
<sequence>MSSNNEKALPTSRTWKAMKKGMDIFDKGTWWSASRDSIVKFWLEFWTTKGPLRLIIHGPFSKGEEEFKIKDVVSELGWDWRKIFFILPNDIVKEIRAMPHACVASEEDGIIWAVTLNGQFSLNSAYLLKTQNLDSFQPFNGSFSPKFLRSRWCTVLGKKTVVLMLLLE</sequence>
<name>A0A7N2MCN0_QUELO</name>
<organism evidence="1 2">
    <name type="scientific">Quercus lobata</name>
    <name type="common">Valley oak</name>
    <dbReference type="NCBI Taxonomy" id="97700"/>
    <lineage>
        <taxon>Eukaryota</taxon>
        <taxon>Viridiplantae</taxon>
        <taxon>Streptophyta</taxon>
        <taxon>Embryophyta</taxon>
        <taxon>Tracheophyta</taxon>
        <taxon>Spermatophyta</taxon>
        <taxon>Magnoliopsida</taxon>
        <taxon>eudicotyledons</taxon>
        <taxon>Gunneridae</taxon>
        <taxon>Pentapetalae</taxon>
        <taxon>rosids</taxon>
        <taxon>fabids</taxon>
        <taxon>Fagales</taxon>
        <taxon>Fagaceae</taxon>
        <taxon>Quercus</taxon>
    </lineage>
</organism>
<reference evidence="1" key="2">
    <citation type="submission" date="2021-01" db="UniProtKB">
        <authorList>
            <consortium name="EnsemblPlants"/>
        </authorList>
    </citation>
    <scope>IDENTIFICATION</scope>
</reference>
<proteinExistence type="predicted"/>
<dbReference type="AlphaFoldDB" id="A0A7N2MCN0"/>